<dbReference type="EMBL" id="CP094970">
    <property type="protein sequence ID" value="UYM07635.1"/>
    <property type="molecule type" value="Genomic_DNA"/>
</dbReference>
<proteinExistence type="predicted"/>
<reference evidence="2" key="1">
    <citation type="submission" date="2022-01" db="EMBL/GenBank/DDBJ databases">
        <title>Nocardioidaceae gen. sp. A5X3R13.</title>
        <authorList>
            <person name="Lopez Marin M.A."/>
            <person name="Uhlik O."/>
        </authorList>
    </citation>
    <scope>NUCLEOTIDE SEQUENCE</scope>
    <source>
        <strain evidence="2">A5X3R13</strain>
    </source>
</reference>
<organism evidence="2 3">
    <name type="scientific">Solicola gregarius</name>
    <dbReference type="NCBI Taxonomy" id="2908642"/>
    <lineage>
        <taxon>Bacteria</taxon>
        <taxon>Bacillati</taxon>
        <taxon>Actinomycetota</taxon>
        <taxon>Actinomycetes</taxon>
        <taxon>Propionibacteriales</taxon>
        <taxon>Nocardioidaceae</taxon>
        <taxon>Solicola</taxon>
    </lineage>
</organism>
<evidence type="ECO:0000313" key="3">
    <source>
        <dbReference type="Proteomes" id="UP001164390"/>
    </source>
</evidence>
<gene>
    <name evidence="2" type="ORF">L0C25_11355</name>
</gene>
<dbReference type="Pfam" id="PF18480">
    <property type="entry name" value="DUF5615"/>
    <property type="match status" value="1"/>
</dbReference>
<name>A0AA46YM40_9ACTN</name>
<evidence type="ECO:0000259" key="1">
    <source>
        <dbReference type="Pfam" id="PF18480"/>
    </source>
</evidence>
<dbReference type="InterPro" id="IPR041049">
    <property type="entry name" value="DUF5615"/>
</dbReference>
<sequence length="121" mass="13108">MRFLVDAQLPARLAARLGDLGHDVVHTSSLPHGNRTTDVEISEIADQKNRIVVTRDADFRNSHLLQGSPSKVLVIATGNISNTDLLTLCESCLSRIEDALVVGAYVKLRQDGVVSHPRPGS</sequence>
<evidence type="ECO:0000313" key="2">
    <source>
        <dbReference type="EMBL" id="UYM07635.1"/>
    </source>
</evidence>
<feature type="domain" description="DUF5615" evidence="1">
    <location>
        <begin position="1"/>
        <end position="106"/>
    </location>
</feature>
<dbReference type="RefSeq" id="WP_271636611.1">
    <property type="nucleotide sequence ID" value="NZ_CP094970.1"/>
</dbReference>
<keyword evidence="3" id="KW-1185">Reference proteome</keyword>
<dbReference type="AlphaFoldDB" id="A0AA46YM40"/>
<dbReference type="KEGG" id="sgrg:L0C25_11355"/>
<accession>A0AA46YM40</accession>
<dbReference type="Proteomes" id="UP001164390">
    <property type="component" value="Chromosome"/>
</dbReference>
<protein>
    <submittedName>
        <fullName evidence="2">DUF5615 family PIN-like protein</fullName>
    </submittedName>
</protein>